<dbReference type="InterPro" id="IPR051635">
    <property type="entry name" value="SNAT-like"/>
</dbReference>
<dbReference type="GO" id="GO:0008080">
    <property type="term" value="F:N-acetyltransferase activity"/>
    <property type="evidence" value="ECO:0007669"/>
    <property type="project" value="UniProtKB-ARBA"/>
</dbReference>
<evidence type="ECO:0000259" key="3">
    <source>
        <dbReference type="PROSITE" id="PS51186"/>
    </source>
</evidence>
<evidence type="ECO:0000256" key="1">
    <source>
        <dbReference type="ARBA" id="ARBA00022679"/>
    </source>
</evidence>
<dbReference type="Gene3D" id="3.40.630.30">
    <property type="match status" value="1"/>
</dbReference>
<evidence type="ECO:0000313" key="4">
    <source>
        <dbReference type="EMBL" id="WAT23920.1"/>
    </source>
</evidence>
<accession>A0AA47J283</accession>
<evidence type="ECO:0000256" key="2">
    <source>
        <dbReference type="ARBA" id="ARBA00023315"/>
    </source>
</evidence>
<keyword evidence="1 4" id="KW-0808">Transferase</keyword>
<evidence type="ECO:0000313" key="5">
    <source>
        <dbReference type="Proteomes" id="UP001164714"/>
    </source>
</evidence>
<dbReference type="RefSeq" id="WP_059135052.1">
    <property type="nucleotide sequence ID" value="NZ_CP114063.1"/>
</dbReference>
<organism evidence="4 5">
    <name type="scientific">Aerococcus urinaeequi</name>
    <dbReference type="NCBI Taxonomy" id="51665"/>
    <lineage>
        <taxon>Bacteria</taxon>
        <taxon>Bacillati</taxon>
        <taxon>Bacillota</taxon>
        <taxon>Bacilli</taxon>
        <taxon>Lactobacillales</taxon>
        <taxon>Aerococcaceae</taxon>
        <taxon>Aerococcus</taxon>
    </lineage>
</organism>
<dbReference type="PROSITE" id="PS51186">
    <property type="entry name" value="GNAT"/>
    <property type="match status" value="1"/>
</dbReference>
<sequence>MQINFRQAALNDLDRIMVIEESGFTPEEAASREAMAERVAVIPDTFILATDQEGTILGYVVGPIIKDRYLHDDLFEKTVANPVVGGYVGVLSLVVDPAFHGQGIASKLLDELADRAKKSGRVGISLTCLEGLIPFYERNGYVNESISDSNHAGETWYNLVLYLK</sequence>
<name>A0AA47J283_9LACT</name>
<keyword evidence="2 4" id="KW-0012">Acyltransferase</keyword>
<protein>
    <submittedName>
        <fullName evidence="4">GNAT family N-acetyltransferase</fullName>
        <ecNumber evidence="4">2.3.1.-</ecNumber>
    </submittedName>
</protein>
<dbReference type="SUPFAM" id="SSF55729">
    <property type="entry name" value="Acyl-CoA N-acyltransferases (Nat)"/>
    <property type="match status" value="1"/>
</dbReference>
<reference evidence="4" key="1">
    <citation type="submission" date="2022-12" db="EMBL/GenBank/DDBJ databases">
        <title>Whole genome sequence analysis of a duck derived balloon bacteium Aerococcus urinaeequi henan2020.</title>
        <authorList>
            <person name="Zhang H."/>
            <person name="Qiao H.X."/>
            <person name="Bian C.Z."/>
            <person name="Shu J.C."/>
        </authorList>
    </citation>
    <scope>NUCLEOTIDE SEQUENCE</scope>
    <source>
        <strain evidence="4">2020-HN-1</strain>
    </source>
</reference>
<dbReference type="InterPro" id="IPR016181">
    <property type="entry name" value="Acyl_CoA_acyltransferase"/>
</dbReference>
<dbReference type="EMBL" id="CP114063">
    <property type="protein sequence ID" value="WAT23920.1"/>
    <property type="molecule type" value="Genomic_DNA"/>
</dbReference>
<dbReference type="AlphaFoldDB" id="A0AA47J283"/>
<feature type="domain" description="N-acetyltransferase" evidence="3">
    <location>
        <begin position="3"/>
        <end position="164"/>
    </location>
</feature>
<gene>
    <name evidence="4" type="ORF">OZ415_06555</name>
</gene>
<dbReference type="CDD" id="cd04301">
    <property type="entry name" value="NAT_SF"/>
    <property type="match status" value="1"/>
</dbReference>
<proteinExistence type="predicted"/>
<dbReference type="PANTHER" id="PTHR10908">
    <property type="entry name" value="SEROTONIN N-ACETYLTRANSFERASE"/>
    <property type="match status" value="1"/>
</dbReference>
<dbReference type="Pfam" id="PF00583">
    <property type="entry name" value="Acetyltransf_1"/>
    <property type="match status" value="1"/>
</dbReference>
<dbReference type="Proteomes" id="UP001164714">
    <property type="component" value="Chromosome"/>
</dbReference>
<dbReference type="PANTHER" id="PTHR10908:SF0">
    <property type="entry name" value="SEROTONIN N-ACETYLTRANSFERASE"/>
    <property type="match status" value="1"/>
</dbReference>
<dbReference type="InterPro" id="IPR000182">
    <property type="entry name" value="GNAT_dom"/>
</dbReference>
<dbReference type="EC" id="2.3.1.-" evidence="4"/>